<proteinExistence type="predicted"/>
<feature type="domain" description="Ribonucleotide reductase large subunit C-terminal" evidence="5">
    <location>
        <begin position="96"/>
        <end position="267"/>
    </location>
</feature>
<dbReference type="RefSeq" id="WP_379984482.1">
    <property type="nucleotide sequence ID" value="NZ_JADIKD010000012.1"/>
</dbReference>
<keyword evidence="2" id="KW-0846">Cobalamin</keyword>
<protein>
    <recommendedName>
        <fullName evidence="5">Ribonucleotide reductase large subunit C-terminal domain-containing protein</fullName>
    </recommendedName>
</protein>
<reference evidence="6 7" key="1">
    <citation type="submission" date="2020-10" db="EMBL/GenBank/DDBJ databases">
        <title>Phylogeny of dyella-like bacteria.</title>
        <authorList>
            <person name="Fu J."/>
        </authorList>
    </citation>
    <scope>NUCLEOTIDE SEQUENCE [LARGE SCALE GENOMIC DNA]</scope>
    <source>
        <strain evidence="6 7">BB4</strain>
    </source>
</reference>
<dbReference type="SUPFAM" id="SSF51998">
    <property type="entry name" value="PFL-like glycyl radical enzymes"/>
    <property type="match status" value="1"/>
</dbReference>
<evidence type="ECO:0000256" key="1">
    <source>
        <dbReference type="ARBA" id="ARBA00001922"/>
    </source>
</evidence>
<dbReference type="InterPro" id="IPR000788">
    <property type="entry name" value="RNR_lg_C"/>
</dbReference>
<evidence type="ECO:0000313" key="6">
    <source>
        <dbReference type="EMBL" id="MFK2919479.1"/>
    </source>
</evidence>
<dbReference type="PANTHER" id="PTHR43371">
    <property type="entry name" value="VITAMIN B12-DEPENDENT RIBONUCLEOTIDE REDUCTASE"/>
    <property type="match status" value="1"/>
</dbReference>
<gene>
    <name evidence="6" type="ORF">ISS97_19610</name>
</gene>
<dbReference type="InterPro" id="IPR050862">
    <property type="entry name" value="RdRp_reductase_class-2"/>
</dbReference>
<keyword evidence="3" id="KW-0560">Oxidoreductase</keyword>
<evidence type="ECO:0000256" key="4">
    <source>
        <dbReference type="ARBA" id="ARBA00023285"/>
    </source>
</evidence>
<dbReference type="Pfam" id="PF02867">
    <property type="entry name" value="Ribonuc_red_lgC"/>
    <property type="match status" value="1"/>
</dbReference>
<dbReference type="Proteomes" id="UP001620408">
    <property type="component" value="Unassembled WGS sequence"/>
</dbReference>
<comment type="caution">
    <text evidence="6">The sequence shown here is derived from an EMBL/GenBank/DDBJ whole genome shotgun (WGS) entry which is preliminary data.</text>
</comment>
<name>A0ABW8K9C5_9GAMM</name>
<dbReference type="Gene3D" id="3.20.70.20">
    <property type="match status" value="1"/>
</dbReference>
<dbReference type="PRINTS" id="PR01183">
    <property type="entry name" value="RIBORDTASEM1"/>
</dbReference>
<dbReference type="PANTHER" id="PTHR43371:SF1">
    <property type="entry name" value="RIBONUCLEOSIDE-DIPHOSPHATE REDUCTASE"/>
    <property type="match status" value="1"/>
</dbReference>
<evidence type="ECO:0000256" key="2">
    <source>
        <dbReference type="ARBA" id="ARBA00022628"/>
    </source>
</evidence>
<evidence type="ECO:0000259" key="5">
    <source>
        <dbReference type="Pfam" id="PF02867"/>
    </source>
</evidence>
<keyword evidence="7" id="KW-1185">Reference proteome</keyword>
<organism evidence="6 7">
    <name type="scientific">Dyella koreensis</name>
    <dbReference type="NCBI Taxonomy" id="311235"/>
    <lineage>
        <taxon>Bacteria</taxon>
        <taxon>Pseudomonadati</taxon>
        <taxon>Pseudomonadota</taxon>
        <taxon>Gammaproteobacteria</taxon>
        <taxon>Lysobacterales</taxon>
        <taxon>Rhodanobacteraceae</taxon>
        <taxon>Dyella</taxon>
    </lineage>
</organism>
<dbReference type="EMBL" id="JADIKD010000012">
    <property type="protein sequence ID" value="MFK2919479.1"/>
    <property type="molecule type" value="Genomic_DNA"/>
</dbReference>
<evidence type="ECO:0000256" key="3">
    <source>
        <dbReference type="ARBA" id="ARBA00023002"/>
    </source>
</evidence>
<accession>A0ABW8K9C5</accession>
<sequence length="343" mass="37649">MRHPSLFKDIIAVEAWDAWFRWREDGYLRDLSIHDTWSRIARTLSVAEPRDQAKSFERRIIEASESWRLLLDERIMVSAGTAKPDWPGDGLAAVLNAASFVCAPYSGDAYFEHESFETTAALAVRALDNACCVAARSVDHAPTHLRIGVMGLADAMAMLQVPYDSTAGRRFAHDVARSLACGCLRGSLRMACDRGDAHPLSASPTQQHKLQALPAELLRDVQRHGLRHQRLTAVEPQRRIALLANHVSDAADPLLAHGYAHTIADAYATRSVCSSGYAIHLAQHLNAHDALMALLKELATLSPEAQLALRTAMQGWIDYPIDYPLAQSIPPETLSAVAALRPA</sequence>
<evidence type="ECO:0000313" key="7">
    <source>
        <dbReference type="Proteomes" id="UP001620408"/>
    </source>
</evidence>
<comment type="cofactor">
    <cofactor evidence="1">
        <name>adenosylcob(III)alamin</name>
        <dbReference type="ChEBI" id="CHEBI:18408"/>
    </cofactor>
</comment>
<keyword evidence="4" id="KW-0170">Cobalt</keyword>